<dbReference type="InterPro" id="IPR013321">
    <property type="entry name" value="Arc_rbn_hlx_hlx"/>
</dbReference>
<keyword evidence="2" id="KW-1185">Reference proteome</keyword>
<accession>A0A085B762</accession>
<dbReference type="Proteomes" id="UP000028623">
    <property type="component" value="Unassembled WGS sequence"/>
</dbReference>
<organism evidence="1 2">
    <name type="scientific">Epilithonimonas lactis</name>
    <dbReference type="NCBI Taxonomy" id="421072"/>
    <lineage>
        <taxon>Bacteria</taxon>
        <taxon>Pseudomonadati</taxon>
        <taxon>Bacteroidota</taxon>
        <taxon>Flavobacteriia</taxon>
        <taxon>Flavobacteriales</taxon>
        <taxon>Weeksellaceae</taxon>
        <taxon>Chryseobacterium group</taxon>
        <taxon>Epilithonimonas</taxon>
    </lineage>
</organism>
<evidence type="ECO:0000313" key="1">
    <source>
        <dbReference type="EMBL" id="KFC18307.1"/>
    </source>
</evidence>
<dbReference type="STRING" id="421072.SAMN04488097_3794"/>
<dbReference type="RefSeq" id="WP_034978754.1">
    <property type="nucleotide sequence ID" value="NZ_FOFI01000006.1"/>
</dbReference>
<dbReference type="OrthoDB" id="9868067at2"/>
<evidence type="ECO:0000313" key="2">
    <source>
        <dbReference type="Proteomes" id="UP000028623"/>
    </source>
</evidence>
<protein>
    <recommendedName>
        <fullName evidence="3">ParG protein</fullName>
    </recommendedName>
</protein>
<sequence>MSKLDLSALIGKAKETNMTSPVQKVVPVKNKIKETPFNVHFPDDVLKSLKMLSVEKGTTMKNLIVTAVQEKYFNK</sequence>
<name>A0A085B762_9FLAO</name>
<reference evidence="1 2" key="1">
    <citation type="submission" date="2014-07" db="EMBL/GenBank/DDBJ databases">
        <title>Epilithonimonas lactis LMG 22401 Genome.</title>
        <authorList>
            <person name="Pipes S.E."/>
            <person name="Stropko S.J."/>
        </authorList>
    </citation>
    <scope>NUCLEOTIDE SEQUENCE [LARGE SCALE GENOMIC DNA]</scope>
    <source>
        <strain evidence="1 2">LMG 24401</strain>
    </source>
</reference>
<dbReference type="EMBL" id="JPLY01000007">
    <property type="protein sequence ID" value="KFC18307.1"/>
    <property type="molecule type" value="Genomic_DNA"/>
</dbReference>
<dbReference type="AlphaFoldDB" id="A0A085B762"/>
<gene>
    <name evidence="1" type="ORF">IO89_17545</name>
</gene>
<comment type="caution">
    <text evidence="1">The sequence shown here is derived from an EMBL/GenBank/DDBJ whole genome shotgun (WGS) entry which is preliminary data.</text>
</comment>
<dbReference type="Gene3D" id="1.10.1220.10">
    <property type="entry name" value="Met repressor-like"/>
    <property type="match status" value="1"/>
</dbReference>
<proteinExistence type="predicted"/>
<dbReference type="GO" id="GO:0006355">
    <property type="term" value="P:regulation of DNA-templated transcription"/>
    <property type="evidence" value="ECO:0007669"/>
    <property type="project" value="InterPro"/>
</dbReference>
<dbReference type="eggNOG" id="ENOG5031RFE">
    <property type="taxonomic scope" value="Bacteria"/>
</dbReference>
<evidence type="ECO:0008006" key="3">
    <source>
        <dbReference type="Google" id="ProtNLM"/>
    </source>
</evidence>